<feature type="compositionally biased region" description="Basic and acidic residues" evidence="12">
    <location>
        <begin position="209"/>
        <end position="229"/>
    </location>
</feature>
<keyword evidence="16" id="KW-1185">Reference proteome</keyword>
<evidence type="ECO:0000313" key="15">
    <source>
        <dbReference type="EMBL" id="RZC81694.1"/>
    </source>
</evidence>
<dbReference type="EMBL" id="CM010724">
    <property type="protein sequence ID" value="RZC81694.1"/>
    <property type="molecule type" value="Genomic_DNA"/>
</dbReference>
<evidence type="ECO:0000256" key="7">
    <source>
        <dbReference type="ARBA" id="ARBA00022676"/>
    </source>
</evidence>
<dbReference type="SUPFAM" id="SSF55315">
    <property type="entry name" value="L30e-like"/>
    <property type="match status" value="1"/>
</dbReference>
<evidence type="ECO:0000256" key="13">
    <source>
        <dbReference type="SAM" id="Phobius"/>
    </source>
</evidence>
<dbReference type="Gene3D" id="3.90.550.10">
    <property type="entry name" value="Spore Coat Polysaccharide Biosynthesis Protein SpsA, Chain A"/>
    <property type="match status" value="1"/>
</dbReference>
<evidence type="ECO:0000256" key="6">
    <source>
        <dbReference type="ARBA" id="ARBA00022603"/>
    </source>
</evidence>
<dbReference type="InterPro" id="IPR029064">
    <property type="entry name" value="Ribosomal_eL30-like_sf"/>
</dbReference>
<dbReference type="AlphaFoldDB" id="A0A4Y7L829"/>
<dbReference type="GO" id="GO:0016020">
    <property type="term" value="C:membrane"/>
    <property type="evidence" value="ECO:0007669"/>
    <property type="project" value="UniProtKB-SubCell"/>
</dbReference>
<feature type="compositionally biased region" description="Basic and acidic residues" evidence="12">
    <location>
        <begin position="237"/>
        <end position="256"/>
    </location>
</feature>
<gene>
    <name evidence="15" type="ORF">C5167_044268</name>
</gene>
<feature type="compositionally biased region" description="Basic and acidic residues" evidence="12">
    <location>
        <begin position="181"/>
        <end position="201"/>
    </location>
</feature>
<dbReference type="Pfam" id="PF08032">
    <property type="entry name" value="SpoU_sub_bind"/>
    <property type="match status" value="1"/>
</dbReference>
<accession>A0A4Y7L829</accession>
<dbReference type="InterPro" id="IPR013123">
    <property type="entry name" value="SpoU_subst-bd"/>
</dbReference>
<dbReference type="InterPro" id="IPR029028">
    <property type="entry name" value="Alpha/beta_knot_MTases"/>
</dbReference>
<dbReference type="UniPathway" id="UPA00222"/>
<evidence type="ECO:0000256" key="3">
    <source>
        <dbReference type="ARBA" id="ARBA00004991"/>
    </source>
</evidence>
<feature type="domain" description="RNA 2-O ribose methyltransferase substrate binding" evidence="14">
    <location>
        <begin position="290"/>
        <end position="376"/>
    </location>
</feature>
<comment type="pathway">
    <text evidence="3">Sphingolipid metabolism.</text>
</comment>
<reference evidence="15 16" key="1">
    <citation type="journal article" date="2018" name="Science">
        <title>The opium poppy genome and morphinan production.</title>
        <authorList>
            <person name="Guo L."/>
            <person name="Winzer T."/>
            <person name="Yang X."/>
            <person name="Li Y."/>
            <person name="Ning Z."/>
            <person name="He Z."/>
            <person name="Teodor R."/>
            <person name="Lu Y."/>
            <person name="Bowser T.A."/>
            <person name="Graham I.A."/>
            <person name="Ye K."/>
        </authorList>
    </citation>
    <scope>NUCLEOTIDE SEQUENCE [LARGE SCALE GENOMIC DNA]</scope>
    <source>
        <strain evidence="16">cv. HN1</strain>
        <tissue evidence="15">Leaves</tissue>
    </source>
</reference>
<comment type="pathway">
    <text evidence="2">Lipid metabolism; sphingolipid metabolism.</text>
</comment>
<evidence type="ECO:0000256" key="2">
    <source>
        <dbReference type="ARBA" id="ARBA00004760"/>
    </source>
</evidence>
<dbReference type="PANTHER" id="PTHR12726">
    <property type="entry name" value="CERAMIDE GLUCOSYLTRANSFERASE"/>
    <property type="match status" value="1"/>
</dbReference>
<dbReference type="STRING" id="3469.A0A4Y7L829"/>
<evidence type="ECO:0000256" key="5">
    <source>
        <dbReference type="ARBA" id="ARBA00012699"/>
    </source>
</evidence>
<dbReference type="FunFam" id="3.40.1280.10:FF:000032">
    <property type="entry name" value="rRNA methyltransferase 1, mitochondrial"/>
    <property type="match status" value="1"/>
</dbReference>
<evidence type="ECO:0000256" key="11">
    <source>
        <dbReference type="ARBA" id="ARBA00023136"/>
    </source>
</evidence>
<dbReference type="SUPFAM" id="SSF75217">
    <property type="entry name" value="alpha/beta knot"/>
    <property type="match status" value="1"/>
</dbReference>
<protein>
    <recommendedName>
        <fullName evidence="5">ceramide glucosyltransferase</fullName>
        <ecNumber evidence="5">2.4.1.80</ecNumber>
    </recommendedName>
</protein>
<dbReference type="GO" id="GO:0003723">
    <property type="term" value="F:RNA binding"/>
    <property type="evidence" value="ECO:0007669"/>
    <property type="project" value="InterPro"/>
</dbReference>
<sequence>MEAIKTRKFSSGSVSRTRNSSVIRARGSSSYQRDFNGNNRGRNGGNRTNRVSKLEKASAEVSTRSSWEDAADNFFDKHGGRESVELIAKARTGGNGENRQGRIVIERNEDRVASDGKGEEIGGADFGGDKGRTRYTRVTDRDNGSERRDSGRWNRENGSERRESGRWNRENGSERPAGGRWNREGGSEMRESGRWNRENGSERPAGGRWNREGGSEMRESGRWNRDNGSERPAAGRWNRDNDSAKAEFGRGNRENGSENPEFGRWNNGSWGRNAWKEATESTLPKMVGEGIYGVGPVLAALSAGRREFYTLHVQEGLDLSSNNKKKKDKKGFEKVLKIAEKLGLTVIHTPKHDLNMIVDNRPHQGLVLDASPLEMVRVRELEPVSVEGEKAPLWVALDEVTDPQNLGAIIRSSYFFGAEGVVLCAKNSAPLSGVVSKASAGSLELMELRDCKNMMQFLASSADNGWRVLGGSVSSRAVPLNEVPVGVPTILVLGSEGTGLRPLVERSCTDLIRIPGNIPEDISAADAEDENTEQVDRASSGEEFRSFLAVESLNVSVAAGVLLHHLVGVGEGEEEEEVILAMLTLFELLDPYLFSASQFCCSSVAVFIQIQGCLICLTLALGWALAAYVRKREVKRMRRSFKDGNTFAFLCHNINELEHSFQSKLPRVSVIMPLKGFGEHNLQNWRSQITSLYGGPLEFLFVVESTEDPAYEADDIETHIVVAGLSTTCSQKIHNHQYYWGKTVPCKTRSTYTVKVGVEKMHKDTKYVLFLDDDVRLHPGSVGALTAEMEKNPDIFIQTGYPLDLPSGTFGSYCIYEYHMPCSMGFATGGKTFFLWGGCMMMHADDFRKDLYGVVTGLRDGGYSDDMTLAAIAGQHKRLITSPPVAVFPHPLASDLSFPRYWNYLRKQTFVLESYINRVNWIMNRALFAVHFYLSWGFVAPYIMAMIHTAAALRVYFRGYSFDGTSATGGQTWYPGLYNSEAFRPKPVAISTLIELFSMWNLTKVEIQLCNDLSPEGPPVSLGSYNWVLIFLAMLVDNFLYPISAIKSHFGQSINWSGVRYHLRNGKISKIDRKKESAFRYSDLAGKYLYGYKGAKNASFISYLTGGLSGIPSNLLNQFRTRFLEFFCIVYEVSM</sequence>
<evidence type="ECO:0000259" key="14">
    <source>
        <dbReference type="SMART" id="SM00967"/>
    </source>
</evidence>
<feature type="compositionally biased region" description="Basic and acidic residues" evidence="12">
    <location>
        <begin position="127"/>
        <end position="173"/>
    </location>
</feature>
<keyword evidence="9 13" id="KW-0812">Transmembrane</keyword>
<dbReference type="GO" id="GO:0005737">
    <property type="term" value="C:cytoplasm"/>
    <property type="evidence" value="ECO:0007669"/>
    <property type="project" value="UniProtKB-ARBA"/>
</dbReference>
<dbReference type="InterPro" id="IPR029026">
    <property type="entry name" value="tRNA_m1G_MTases_N"/>
</dbReference>
<dbReference type="GO" id="GO:0032259">
    <property type="term" value="P:methylation"/>
    <property type="evidence" value="ECO:0007669"/>
    <property type="project" value="UniProtKB-KW"/>
</dbReference>
<feature type="region of interest" description="Disordered" evidence="12">
    <location>
        <begin position="108"/>
        <end position="271"/>
    </location>
</feature>
<organism evidence="15 16">
    <name type="scientific">Papaver somniferum</name>
    <name type="common">Opium poppy</name>
    <dbReference type="NCBI Taxonomy" id="3469"/>
    <lineage>
        <taxon>Eukaryota</taxon>
        <taxon>Viridiplantae</taxon>
        <taxon>Streptophyta</taxon>
        <taxon>Embryophyta</taxon>
        <taxon>Tracheophyta</taxon>
        <taxon>Spermatophyta</taxon>
        <taxon>Magnoliopsida</taxon>
        <taxon>Ranunculales</taxon>
        <taxon>Papaveraceae</taxon>
        <taxon>Papaveroideae</taxon>
        <taxon>Papaver</taxon>
    </lineage>
</organism>
<dbReference type="InterPro" id="IPR025993">
    <property type="entry name" value="Ceramide_glucosylTrfase"/>
</dbReference>
<dbReference type="InterPro" id="IPR029044">
    <property type="entry name" value="Nucleotide-diphossugar_trans"/>
</dbReference>
<dbReference type="SUPFAM" id="SSF53448">
    <property type="entry name" value="Nucleotide-diphospho-sugar transferases"/>
    <property type="match status" value="1"/>
</dbReference>
<keyword evidence="11 13" id="KW-0472">Membrane</keyword>
<dbReference type="InterPro" id="IPR001537">
    <property type="entry name" value="SpoU_MeTrfase"/>
</dbReference>
<dbReference type="Gene3D" id="3.40.1280.10">
    <property type="match status" value="1"/>
</dbReference>
<evidence type="ECO:0000256" key="10">
    <source>
        <dbReference type="ARBA" id="ARBA00022989"/>
    </source>
</evidence>
<dbReference type="Gramene" id="RZC81694">
    <property type="protein sequence ID" value="RZC81694"/>
    <property type="gene ID" value="C5167_044268"/>
</dbReference>
<feature type="compositionally biased region" description="Basic and acidic residues" evidence="12">
    <location>
        <begin position="108"/>
        <end position="120"/>
    </location>
</feature>
<evidence type="ECO:0000313" key="16">
    <source>
        <dbReference type="Proteomes" id="UP000316621"/>
    </source>
</evidence>
<keyword evidence="8" id="KW-0808">Transferase</keyword>
<keyword evidence="7" id="KW-0328">Glycosyltransferase</keyword>
<dbReference type="GO" id="GO:0008173">
    <property type="term" value="F:RNA methyltransferase activity"/>
    <property type="evidence" value="ECO:0007669"/>
    <property type="project" value="InterPro"/>
</dbReference>
<name>A0A4Y7L829_PAPSO</name>
<evidence type="ECO:0000256" key="12">
    <source>
        <dbReference type="SAM" id="MobiDB-lite"/>
    </source>
</evidence>
<feature type="compositionally biased region" description="Low complexity" evidence="12">
    <location>
        <begin position="36"/>
        <end position="49"/>
    </location>
</feature>
<keyword evidence="10 13" id="KW-1133">Transmembrane helix</keyword>
<feature type="transmembrane region" description="Helical" evidence="13">
    <location>
        <begin position="604"/>
        <end position="629"/>
    </location>
</feature>
<dbReference type="PANTHER" id="PTHR12726:SF0">
    <property type="entry name" value="CERAMIDE GLUCOSYLTRANSFERASE"/>
    <property type="match status" value="1"/>
</dbReference>
<evidence type="ECO:0000256" key="4">
    <source>
        <dbReference type="ARBA" id="ARBA00006739"/>
    </source>
</evidence>
<comment type="similarity">
    <text evidence="4">Belongs to the glycosyltransferase 2 family.</text>
</comment>
<proteinExistence type="inferred from homology"/>
<dbReference type="GO" id="GO:0006679">
    <property type="term" value="P:glucosylceramide biosynthetic process"/>
    <property type="evidence" value="ECO:0007669"/>
    <property type="project" value="TreeGrafter"/>
</dbReference>
<dbReference type="SMART" id="SM00967">
    <property type="entry name" value="SpoU_sub_bind"/>
    <property type="match status" value="1"/>
</dbReference>
<evidence type="ECO:0000256" key="1">
    <source>
        <dbReference type="ARBA" id="ARBA00004141"/>
    </source>
</evidence>
<dbReference type="Gene3D" id="3.30.1330.30">
    <property type="match status" value="1"/>
</dbReference>
<dbReference type="FunFam" id="3.90.550.10:FF:000086">
    <property type="entry name" value="Putative ceramide glucosyltransferase"/>
    <property type="match status" value="1"/>
</dbReference>
<dbReference type="GO" id="GO:0008120">
    <property type="term" value="F:ceramide glucosyltransferase activity"/>
    <property type="evidence" value="ECO:0007669"/>
    <property type="project" value="UniProtKB-EC"/>
</dbReference>
<dbReference type="CDD" id="cd18105">
    <property type="entry name" value="SpoU-like_MRM1"/>
    <property type="match status" value="1"/>
</dbReference>
<dbReference type="Pfam" id="PF00588">
    <property type="entry name" value="SpoU_methylase"/>
    <property type="match status" value="1"/>
</dbReference>
<feature type="transmembrane region" description="Helical" evidence="13">
    <location>
        <begin position="926"/>
        <end position="947"/>
    </location>
</feature>
<comment type="subcellular location">
    <subcellularLocation>
        <location evidence="1">Membrane</location>
        <topology evidence="1">Multi-pass membrane protein</topology>
    </subcellularLocation>
</comment>
<dbReference type="Proteomes" id="UP000316621">
    <property type="component" value="Chromosome 10"/>
</dbReference>
<dbReference type="InterPro" id="IPR047261">
    <property type="entry name" value="MRM1_MeTrfase_dom"/>
</dbReference>
<dbReference type="EC" id="2.4.1.80" evidence="5"/>
<keyword evidence="6" id="KW-0489">Methyltransferase</keyword>
<evidence type="ECO:0000256" key="9">
    <source>
        <dbReference type="ARBA" id="ARBA00022692"/>
    </source>
</evidence>
<evidence type="ECO:0000256" key="8">
    <source>
        <dbReference type="ARBA" id="ARBA00022679"/>
    </source>
</evidence>
<feature type="region of interest" description="Disordered" evidence="12">
    <location>
        <begin position="1"/>
        <end position="63"/>
    </location>
</feature>
<feature type="compositionally biased region" description="Low complexity" evidence="12">
    <location>
        <begin position="10"/>
        <end position="22"/>
    </location>
</feature>
<dbReference type="GO" id="GO:0006396">
    <property type="term" value="P:RNA processing"/>
    <property type="evidence" value="ECO:0007669"/>
    <property type="project" value="InterPro"/>
</dbReference>